<keyword evidence="8" id="KW-1185">Reference proteome</keyword>
<dbReference type="NCBIfam" id="TIGR00385">
    <property type="entry name" value="dsbE"/>
    <property type="match status" value="1"/>
</dbReference>
<dbReference type="PANTHER" id="PTHR42852:SF6">
    <property type="entry name" value="THIOL:DISULFIDE INTERCHANGE PROTEIN DSBE"/>
    <property type="match status" value="1"/>
</dbReference>
<keyword evidence="3" id="KW-0201">Cytochrome c-type biogenesis</keyword>
<dbReference type="InterPro" id="IPR050553">
    <property type="entry name" value="Thioredoxin_ResA/DsbE_sf"/>
</dbReference>
<dbReference type="GO" id="GO:0030288">
    <property type="term" value="C:outer membrane-bounded periplasmic space"/>
    <property type="evidence" value="ECO:0007669"/>
    <property type="project" value="InterPro"/>
</dbReference>
<dbReference type="PROSITE" id="PS51352">
    <property type="entry name" value="THIOREDOXIN_2"/>
    <property type="match status" value="1"/>
</dbReference>
<evidence type="ECO:0000256" key="5">
    <source>
        <dbReference type="ARBA" id="ARBA00023284"/>
    </source>
</evidence>
<dbReference type="AlphaFoldDB" id="A0A2U0TGT2"/>
<evidence type="ECO:0000256" key="1">
    <source>
        <dbReference type="ARBA" id="ARBA00004383"/>
    </source>
</evidence>
<name>A0A2U0TGT2_9PAST</name>
<dbReference type="CDD" id="cd03010">
    <property type="entry name" value="TlpA_like_DsbE"/>
    <property type="match status" value="1"/>
</dbReference>
<dbReference type="InterPro" id="IPR013766">
    <property type="entry name" value="Thioredoxin_domain"/>
</dbReference>
<evidence type="ECO:0000259" key="6">
    <source>
        <dbReference type="PROSITE" id="PS51352"/>
    </source>
</evidence>
<organism evidence="7 8">
    <name type="scientific">Alitibacter langaaensis DSM 22999</name>
    <dbReference type="NCBI Taxonomy" id="1122935"/>
    <lineage>
        <taxon>Bacteria</taxon>
        <taxon>Pseudomonadati</taxon>
        <taxon>Pseudomonadota</taxon>
        <taxon>Gammaproteobacteria</taxon>
        <taxon>Pasteurellales</taxon>
        <taxon>Pasteurellaceae</taxon>
        <taxon>Alitibacter</taxon>
    </lineage>
</organism>
<dbReference type="SUPFAM" id="SSF52833">
    <property type="entry name" value="Thioredoxin-like"/>
    <property type="match status" value="1"/>
</dbReference>
<comment type="caution">
    <text evidence="7">The sequence shown here is derived from an EMBL/GenBank/DDBJ whole genome shotgun (WGS) entry which is preliminary data.</text>
</comment>
<dbReference type="InterPro" id="IPR004799">
    <property type="entry name" value="Periplasmic_diS_OxRdtase_DsbE"/>
</dbReference>
<reference evidence="7 8" key="1">
    <citation type="submission" date="2018-05" db="EMBL/GenBank/DDBJ databases">
        <title>Genomic Encyclopedia of Type Strains, Phase IV (KMG-IV): sequencing the most valuable type-strain genomes for metagenomic binning, comparative biology and taxonomic classification.</title>
        <authorList>
            <person name="Goeker M."/>
        </authorList>
    </citation>
    <scope>NUCLEOTIDE SEQUENCE [LARGE SCALE GENOMIC DNA]</scope>
    <source>
        <strain evidence="7 8">DSM 22999</strain>
    </source>
</reference>
<evidence type="ECO:0000313" key="7">
    <source>
        <dbReference type="EMBL" id="PVX42744.1"/>
    </source>
</evidence>
<protein>
    <submittedName>
        <fullName evidence="7">Cytochrome c biogenesis protein CcmG/thiol:disulfide interchange protein DsbE</fullName>
    </submittedName>
</protein>
<dbReference type="InterPro" id="IPR013740">
    <property type="entry name" value="Redoxin"/>
</dbReference>
<comment type="subcellular location">
    <subcellularLocation>
        <location evidence="1">Cell inner membrane</location>
        <topology evidence="1">Single-pass membrane protein</topology>
        <orientation evidence="1">Periplasmic side</orientation>
    </subcellularLocation>
</comment>
<evidence type="ECO:0000256" key="2">
    <source>
        <dbReference type="ARBA" id="ARBA00007758"/>
    </source>
</evidence>
<dbReference type="InterPro" id="IPR036249">
    <property type="entry name" value="Thioredoxin-like_sf"/>
</dbReference>
<dbReference type="GO" id="GO:0015036">
    <property type="term" value="F:disulfide oxidoreductase activity"/>
    <property type="evidence" value="ECO:0007669"/>
    <property type="project" value="InterPro"/>
</dbReference>
<dbReference type="GO" id="GO:0017004">
    <property type="term" value="P:cytochrome complex assembly"/>
    <property type="evidence" value="ECO:0007669"/>
    <property type="project" value="UniProtKB-KW"/>
</dbReference>
<dbReference type="EMBL" id="QENU01000001">
    <property type="protein sequence ID" value="PVX42744.1"/>
    <property type="molecule type" value="Genomic_DNA"/>
</dbReference>
<proteinExistence type="inferred from homology"/>
<feature type="domain" description="Thioredoxin" evidence="6">
    <location>
        <begin position="36"/>
        <end position="173"/>
    </location>
</feature>
<dbReference type="Pfam" id="PF08534">
    <property type="entry name" value="Redoxin"/>
    <property type="match status" value="1"/>
</dbReference>
<keyword evidence="5" id="KW-0676">Redox-active center</keyword>
<comment type="similarity">
    <text evidence="2">Belongs to the thioredoxin family. DsbE subfamily.</text>
</comment>
<evidence type="ECO:0000256" key="3">
    <source>
        <dbReference type="ARBA" id="ARBA00022748"/>
    </source>
</evidence>
<evidence type="ECO:0000313" key="8">
    <source>
        <dbReference type="Proteomes" id="UP000245909"/>
    </source>
</evidence>
<keyword evidence="4" id="KW-1015">Disulfide bond</keyword>
<sequence>MMKKKFLLFLPLIAILAVCILLLVGLHQDPKKIASALIDKPVPEFFQADLQDPQRIRSNKDFPKQAFLLNVWGSWCYYCKQEHPLLKELAAQGIKIVGLNYRDKQQNALEYLQHSGDPFLFSIDDSRGTLAMKLGVDGAPETYIVDKYGVIRYRYSGAFDREAIQQVILPELEKLK</sequence>
<dbReference type="GO" id="GO:0005886">
    <property type="term" value="C:plasma membrane"/>
    <property type="evidence" value="ECO:0007669"/>
    <property type="project" value="UniProtKB-SubCell"/>
</dbReference>
<dbReference type="Proteomes" id="UP000245909">
    <property type="component" value="Unassembled WGS sequence"/>
</dbReference>
<accession>A0A2U0TGT2</accession>
<gene>
    <name evidence="7" type="ORF">C8D76_10172</name>
</gene>
<dbReference type="Gene3D" id="3.40.30.10">
    <property type="entry name" value="Glutaredoxin"/>
    <property type="match status" value="1"/>
</dbReference>
<evidence type="ECO:0000256" key="4">
    <source>
        <dbReference type="ARBA" id="ARBA00023157"/>
    </source>
</evidence>
<dbReference type="PANTHER" id="PTHR42852">
    <property type="entry name" value="THIOL:DISULFIDE INTERCHANGE PROTEIN DSBE"/>
    <property type="match status" value="1"/>
</dbReference>